<dbReference type="PANTHER" id="PTHR43353">
    <property type="entry name" value="SUCCINATE-SEMIALDEHYDE DEHYDROGENASE, MITOCHONDRIAL"/>
    <property type="match status" value="1"/>
</dbReference>
<dbReference type="SUPFAM" id="SSF53720">
    <property type="entry name" value="ALDH-like"/>
    <property type="match status" value="1"/>
</dbReference>
<dbReference type="EMBL" id="VRMN01000003">
    <property type="protein sequence ID" value="KAA8495537.1"/>
    <property type="molecule type" value="Genomic_DNA"/>
</dbReference>
<dbReference type="InterPro" id="IPR015590">
    <property type="entry name" value="Aldehyde_DH_dom"/>
</dbReference>
<keyword evidence="6" id="KW-1185">Reference proteome</keyword>
<accession>A0A5J4YYJ7</accession>
<feature type="domain" description="Aldehyde dehydrogenase" evidence="4">
    <location>
        <begin position="106"/>
        <end position="572"/>
    </location>
</feature>
<dbReference type="OrthoDB" id="310895at2759"/>
<dbReference type="OMA" id="PWNGPFF"/>
<dbReference type="Pfam" id="PF00171">
    <property type="entry name" value="Aldedh"/>
    <property type="match status" value="1"/>
</dbReference>
<dbReference type="AlphaFoldDB" id="A0A5J4YYJ7"/>
<organism evidence="5 6">
    <name type="scientific">Porphyridium purpureum</name>
    <name type="common">Red alga</name>
    <name type="synonym">Porphyridium cruentum</name>
    <dbReference type="NCBI Taxonomy" id="35688"/>
    <lineage>
        <taxon>Eukaryota</taxon>
        <taxon>Rhodophyta</taxon>
        <taxon>Bangiophyceae</taxon>
        <taxon>Porphyridiales</taxon>
        <taxon>Porphyridiaceae</taxon>
        <taxon>Porphyridium</taxon>
    </lineage>
</organism>
<dbReference type="GO" id="GO:0004777">
    <property type="term" value="F:succinate-semialdehyde dehydrogenase (NAD+) activity"/>
    <property type="evidence" value="ECO:0007669"/>
    <property type="project" value="TreeGrafter"/>
</dbReference>
<protein>
    <submittedName>
        <fullName evidence="5">Succinate-semialdehyde dehydrogenase NADP(+) GabD</fullName>
    </submittedName>
</protein>
<dbReference type="PROSITE" id="PS00687">
    <property type="entry name" value="ALDEHYDE_DEHYDR_GLU"/>
    <property type="match status" value="1"/>
</dbReference>
<dbReference type="Proteomes" id="UP000324585">
    <property type="component" value="Unassembled WGS sequence"/>
</dbReference>
<sequence length="581" mass="63175">MIVGGHAWSRFVAVVRCQSTKTGLIPRIIRVCVRGKMQAPKNRGYVGAVESAMEYLSDIMLDSSLLHDSSFIDGRCVEPIDSLPLEHHAIQMPSRGDQGREGRTGTFLVMDPSTRTDEEAVLVELVDGGEMAAHYAVDVAARMFEQWRAVSVRNRASLLRKWSELIRNHAGDLARIICAETGKTVYDAYAEVQYAKSYVEWFAEEALRIQGDYSCDPEARVERVAVGVVGLMTPWNFPAAMVTRKVAAALAAGCTAVLKPSERTTCTALALADLAVRAGIAPGAFNVVVAKDPALVSRVLSTRKEVAKLSFTGSTAVGKMIIRQSALHVQRLSLELGGNAPLLIFSSADISETVSALVSNKVIRNCGQTCVSANRILVHDLLYDRFLAKLVQRIGELEPHNFWDNPGEDPCSPNPDASRFFGPLIHQEAVEKIELHIADALHHGAQLVCGGKRIPKIGLNFYEPTVVVGGQPCMKAFGEETFGPLFFIIRFANELDAIRLANDTVSGLAGYVFSQDSGQCSRVAQALDVGMVGINTTAISDCRMPFGGIKQSGYGREGSKYGLDEYLYLKYVRGSLSASSR</sequence>
<dbReference type="InterPro" id="IPR016162">
    <property type="entry name" value="Ald_DH_N"/>
</dbReference>
<dbReference type="CDD" id="cd07103">
    <property type="entry name" value="ALDH_F5_SSADH_GabD"/>
    <property type="match status" value="1"/>
</dbReference>
<proteinExistence type="inferred from homology"/>
<dbReference type="Gene3D" id="3.40.605.10">
    <property type="entry name" value="Aldehyde Dehydrogenase, Chain A, domain 1"/>
    <property type="match status" value="1"/>
</dbReference>
<evidence type="ECO:0000313" key="5">
    <source>
        <dbReference type="EMBL" id="KAA8495537.1"/>
    </source>
</evidence>
<dbReference type="InterPro" id="IPR016163">
    <property type="entry name" value="Ald_DH_C"/>
</dbReference>
<keyword evidence="1 3" id="KW-0560">Oxidoreductase</keyword>
<evidence type="ECO:0000256" key="1">
    <source>
        <dbReference type="ARBA" id="ARBA00023002"/>
    </source>
</evidence>
<dbReference type="InterPro" id="IPR029510">
    <property type="entry name" value="Ald_DH_CS_GLU"/>
</dbReference>
<gene>
    <name evidence="5" type="ORF">FVE85_1692</name>
</gene>
<evidence type="ECO:0000313" key="6">
    <source>
        <dbReference type="Proteomes" id="UP000324585"/>
    </source>
</evidence>
<evidence type="ECO:0000256" key="3">
    <source>
        <dbReference type="RuleBase" id="RU003345"/>
    </source>
</evidence>
<feature type="active site" evidence="2">
    <location>
        <position position="335"/>
    </location>
</feature>
<comment type="caution">
    <text evidence="5">The sequence shown here is derived from an EMBL/GenBank/DDBJ whole genome shotgun (WGS) entry which is preliminary data.</text>
</comment>
<reference evidence="6" key="1">
    <citation type="journal article" date="2019" name="Nat. Commun.">
        <title>Expansion of phycobilisome linker gene families in mesophilic red algae.</title>
        <authorList>
            <person name="Lee J."/>
            <person name="Kim D."/>
            <person name="Bhattacharya D."/>
            <person name="Yoon H.S."/>
        </authorList>
    </citation>
    <scope>NUCLEOTIDE SEQUENCE [LARGE SCALE GENOMIC DNA]</scope>
    <source>
        <strain evidence="6">CCMP 1328</strain>
    </source>
</reference>
<dbReference type="PANTHER" id="PTHR43353:SF5">
    <property type="entry name" value="SUCCINATE-SEMIALDEHYDE DEHYDROGENASE, MITOCHONDRIAL"/>
    <property type="match status" value="1"/>
</dbReference>
<name>A0A5J4YYJ7_PORPP</name>
<dbReference type="Gene3D" id="3.40.309.10">
    <property type="entry name" value="Aldehyde Dehydrogenase, Chain A, domain 2"/>
    <property type="match status" value="1"/>
</dbReference>
<dbReference type="InterPro" id="IPR016161">
    <property type="entry name" value="Ald_DH/histidinol_DH"/>
</dbReference>
<comment type="similarity">
    <text evidence="3">Belongs to the aldehyde dehydrogenase family.</text>
</comment>
<dbReference type="GO" id="GO:0009450">
    <property type="term" value="P:gamma-aminobutyric acid catabolic process"/>
    <property type="evidence" value="ECO:0007669"/>
    <property type="project" value="TreeGrafter"/>
</dbReference>
<evidence type="ECO:0000259" key="4">
    <source>
        <dbReference type="Pfam" id="PF00171"/>
    </source>
</evidence>
<dbReference type="FunFam" id="3.40.605.10:FF:000063">
    <property type="entry name" value="Succinate-semialdehyde dehydrogenase, mitochondrial"/>
    <property type="match status" value="1"/>
</dbReference>
<dbReference type="InterPro" id="IPR050740">
    <property type="entry name" value="Aldehyde_DH_Superfamily"/>
</dbReference>
<evidence type="ECO:0000256" key="2">
    <source>
        <dbReference type="PROSITE-ProRule" id="PRU10007"/>
    </source>
</evidence>